<feature type="transmembrane region" description="Helical" evidence="1">
    <location>
        <begin position="38"/>
        <end position="62"/>
    </location>
</feature>
<evidence type="ECO:0000313" key="2">
    <source>
        <dbReference type="EMBL" id="MBO3272462.1"/>
    </source>
</evidence>
<keyword evidence="3" id="KW-1185">Reference proteome</keyword>
<feature type="transmembrane region" description="Helical" evidence="1">
    <location>
        <begin position="193"/>
        <end position="215"/>
    </location>
</feature>
<feature type="transmembrane region" description="Helical" evidence="1">
    <location>
        <begin position="251"/>
        <end position="269"/>
    </location>
</feature>
<comment type="caution">
    <text evidence="2">The sequence shown here is derived from an EMBL/GenBank/DDBJ whole genome shotgun (WGS) entry which is preliminary data.</text>
</comment>
<gene>
    <name evidence="2" type="ORF">J4D97_17545</name>
</gene>
<dbReference type="EMBL" id="JAGETX010000012">
    <property type="protein sequence ID" value="MBO3272462.1"/>
    <property type="molecule type" value="Genomic_DNA"/>
</dbReference>
<sequence>MRNTFTHELDYRQERDFGQKINATFAFLQAQGRPLGRVLLYIVLPVALLSGIGMGIGQAGIFSMLGQGSRSMTAGPFGSVSNGLAFAIGVAGALLTYLLLTATLYEYVRLRMALPAEEEVTPALVWPHVRTSAWWILLSGIVLAVLTSVGFVFLFFPGVYLAVALSPFFAVMIMERNGFSKNFSRCFELVSGYWWATFGLLFVMWIIQSFVGLVFQIPTYLLMGLKIASIPIPGEGILTIATRTFATIGQVLLYAPTMLALLFQYFNLIEIKDGVGMRHLVDSIGQQPTTPVSSAAYRPDEEGEY</sequence>
<dbReference type="RefSeq" id="WP_208308714.1">
    <property type="nucleotide sequence ID" value="NZ_JAGETX010000012.1"/>
</dbReference>
<feature type="transmembrane region" description="Helical" evidence="1">
    <location>
        <begin position="83"/>
        <end position="105"/>
    </location>
</feature>
<evidence type="ECO:0000313" key="3">
    <source>
        <dbReference type="Proteomes" id="UP000670527"/>
    </source>
</evidence>
<dbReference type="Proteomes" id="UP000670527">
    <property type="component" value="Unassembled WGS sequence"/>
</dbReference>
<evidence type="ECO:0000256" key="1">
    <source>
        <dbReference type="SAM" id="Phobius"/>
    </source>
</evidence>
<keyword evidence="1" id="KW-1133">Transmembrane helix</keyword>
<evidence type="ECO:0008006" key="4">
    <source>
        <dbReference type="Google" id="ProtNLM"/>
    </source>
</evidence>
<reference evidence="2 3" key="1">
    <citation type="submission" date="2021-03" db="EMBL/GenBank/DDBJ databases">
        <authorList>
            <person name="Kim M.K."/>
        </authorList>
    </citation>
    <scope>NUCLEOTIDE SEQUENCE [LARGE SCALE GENOMIC DNA]</scope>
    <source>
        <strain evidence="2 3">BT507</strain>
    </source>
</reference>
<protein>
    <recommendedName>
        <fullName evidence="4">Glycerophosphoryl diester phosphodiesterase membrane domain-containing protein</fullName>
    </recommendedName>
</protein>
<accession>A0ABS3TFM3</accession>
<keyword evidence="1" id="KW-0812">Transmembrane</keyword>
<keyword evidence="1" id="KW-0472">Membrane</keyword>
<feature type="transmembrane region" description="Helical" evidence="1">
    <location>
        <begin position="125"/>
        <end position="146"/>
    </location>
</feature>
<proteinExistence type="predicted"/>
<feature type="transmembrane region" description="Helical" evidence="1">
    <location>
        <begin position="153"/>
        <end position="173"/>
    </location>
</feature>
<organism evidence="2 3">
    <name type="scientific">Hymenobacter defluvii</name>
    <dbReference type="NCBI Taxonomy" id="2054411"/>
    <lineage>
        <taxon>Bacteria</taxon>
        <taxon>Pseudomonadati</taxon>
        <taxon>Bacteroidota</taxon>
        <taxon>Cytophagia</taxon>
        <taxon>Cytophagales</taxon>
        <taxon>Hymenobacteraceae</taxon>
        <taxon>Hymenobacter</taxon>
    </lineage>
</organism>
<name>A0ABS3TFM3_9BACT</name>